<sequence length="153" mass="18085">MKKLNLPEYNFRLKTEDKKTKIFDSIRRKYIVLTPEEWVRQNLIQYLIQEKNYPAGLIGVEKSLVQNGLKRRSDIILFDRNQKAQLLVECKAPDIPITQATFDQISRYNIHYKVPFLLVSNGLQHYVCQINFKTQASIFLSEVPDYHQLLQID</sequence>
<dbReference type="EMBL" id="WWNE01000008">
    <property type="protein sequence ID" value="NBG66693.1"/>
    <property type="molecule type" value="Genomic_DNA"/>
</dbReference>
<accession>A0A6N9NL81</accession>
<feature type="domain" description="Type I restriction enzyme R protein N-terminal" evidence="1">
    <location>
        <begin position="35"/>
        <end position="144"/>
    </location>
</feature>
<evidence type="ECO:0000313" key="3">
    <source>
        <dbReference type="Proteomes" id="UP000470771"/>
    </source>
</evidence>
<keyword evidence="2" id="KW-0540">Nuclease</keyword>
<keyword evidence="2" id="KW-0378">Hydrolase</keyword>
<dbReference type="Proteomes" id="UP000470771">
    <property type="component" value="Unassembled WGS sequence"/>
</dbReference>
<organism evidence="2 3">
    <name type="scientific">Acidiluteibacter ferrifornacis</name>
    <dbReference type="NCBI Taxonomy" id="2692424"/>
    <lineage>
        <taxon>Bacteria</taxon>
        <taxon>Pseudomonadati</taxon>
        <taxon>Bacteroidota</taxon>
        <taxon>Flavobacteriia</taxon>
        <taxon>Flavobacteriales</taxon>
        <taxon>Cryomorphaceae</taxon>
        <taxon>Acidiluteibacter</taxon>
    </lineage>
</organism>
<proteinExistence type="predicted"/>
<dbReference type="InterPro" id="IPR029464">
    <property type="entry name" value="HSDR_N"/>
</dbReference>
<protein>
    <submittedName>
        <fullName evidence="2">Restriction endonuclease subunit R</fullName>
    </submittedName>
</protein>
<evidence type="ECO:0000313" key="2">
    <source>
        <dbReference type="EMBL" id="NBG66693.1"/>
    </source>
</evidence>
<keyword evidence="3" id="KW-1185">Reference proteome</keyword>
<dbReference type="Gene3D" id="3.90.1570.30">
    <property type="match status" value="1"/>
</dbReference>
<reference evidence="2 3" key="1">
    <citation type="submission" date="2019-12" db="EMBL/GenBank/DDBJ databases">
        <authorList>
            <person name="Zhao J."/>
        </authorList>
    </citation>
    <scope>NUCLEOTIDE SEQUENCE [LARGE SCALE GENOMIC DNA]</scope>
    <source>
        <strain evidence="2 3">S-15</strain>
    </source>
</reference>
<dbReference type="GO" id="GO:0004519">
    <property type="term" value="F:endonuclease activity"/>
    <property type="evidence" value="ECO:0007669"/>
    <property type="project" value="UniProtKB-KW"/>
</dbReference>
<comment type="caution">
    <text evidence="2">The sequence shown here is derived from an EMBL/GenBank/DDBJ whole genome shotgun (WGS) entry which is preliminary data.</text>
</comment>
<dbReference type="AlphaFoldDB" id="A0A6N9NL81"/>
<name>A0A6N9NL81_9FLAO</name>
<evidence type="ECO:0000259" key="1">
    <source>
        <dbReference type="Pfam" id="PF13588"/>
    </source>
</evidence>
<gene>
    <name evidence="2" type="ORF">GQN54_11260</name>
</gene>
<keyword evidence="2" id="KW-0255">Endonuclease</keyword>
<dbReference type="Pfam" id="PF13588">
    <property type="entry name" value="HSDR_N_2"/>
    <property type="match status" value="1"/>
</dbReference>